<evidence type="ECO:0000259" key="1">
    <source>
        <dbReference type="Pfam" id="PF20243"/>
    </source>
</evidence>
<dbReference type="EMBL" id="RAVZ01000487">
    <property type="protein sequence ID" value="RKG72128.1"/>
    <property type="molecule type" value="Genomic_DNA"/>
</dbReference>
<feature type="domain" description="Copper-binding protein MbnP-like" evidence="1">
    <location>
        <begin position="30"/>
        <end position="252"/>
    </location>
</feature>
<dbReference type="AlphaFoldDB" id="A0A3A8HNM4"/>
<dbReference type="RefSeq" id="WP_120545532.1">
    <property type="nucleotide sequence ID" value="NZ_RAVZ01000487.1"/>
</dbReference>
<dbReference type="NCBIfam" id="TIGR04052">
    <property type="entry name" value="MbnP_like_WxW"/>
    <property type="match status" value="1"/>
</dbReference>
<comment type="caution">
    <text evidence="2">The sequence shown here is derived from an EMBL/GenBank/DDBJ whole genome shotgun (WGS) entry which is preliminary data.</text>
</comment>
<protein>
    <submittedName>
        <fullName evidence="2">Metallo-mystery pair system four-Cys motif protein</fullName>
    </submittedName>
</protein>
<reference evidence="3" key="1">
    <citation type="submission" date="2018-09" db="EMBL/GenBank/DDBJ databases">
        <authorList>
            <person name="Livingstone P.G."/>
            <person name="Whitworth D.E."/>
        </authorList>
    </citation>
    <scope>NUCLEOTIDE SEQUENCE [LARGE SCALE GENOMIC DNA]</scope>
    <source>
        <strain evidence="3">CA054A</strain>
    </source>
</reference>
<dbReference type="InterPro" id="IPR046863">
    <property type="entry name" value="MbnP-like_dom"/>
</dbReference>
<dbReference type="Pfam" id="PF20243">
    <property type="entry name" value="MbnP"/>
    <property type="match status" value="1"/>
</dbReference>
<evidence type="ECO:0000313" key="3">
    <source>
        <dbReference type="Proteomes" id="UP000268094"/>
    </source>
</evidence>
<keyword evidence="3" id="KW-1185">Reference proteome</keyword>
<proteinExistence type="predicted"/>
<dbReference type="InterPro" id="IPR023977">
    <property type="entry name" value="MbnP-like"/>
</dbReference>
<gene>
    <name evidence="2" type="ORF">D7V88_38620</name>
</gene>
<evidence type="ECO:0000313" key="2">
    <source>
        <dbReference type="EMBL" id="RKG72128.1"/>
    </source>
</evidence>
<dbReference type="PROSITE" id="PS51257">
    <property type="entry name" value="PROKAR_LIPOPROTEIN"/>
    <property type="match status" value="1"/>
</dbReference>
<accession>A0A3A8HNM4</accession>
<dbReference type="Proteomes" id="UP000268094">
    <property type="component" value="Unassembled WGS sequence"/>
</dbReference>
<dbReference type="OrthoDB" id="64245at2"/>
<organism evidence="2 3">
    <name type="scientific">Corallococcus terminator</name>
    <dbReference type="NCBI Taxonomy" id="2316733"/>
    <lineage>
        <taxon>Bacteria</taxon>
        <taxon>Pseudomonadati</taxon>
        <taxon>Myxococcota</taxon>
        <taxon>Myxococcia</taxon>
        <taxon>Myxococcales</taxon>
        <taxon>Cystobacterineae</taxon>
        <taxon>Myxococcaceae</taxon>
        <taxon>Corallococcus</taxon>
    </lineage>
</organism>
<sequence>MTSVLRSRLLLPLALLGVVGCGEDEVPSPQTVNIPVIARVGTEPFACGSVYTNVGTSKTTYEPMDFRVYVHDVRLLSADGKEVPVTLEDSTWQSSGVVLLDFANKDGLCTQGTEGMNTAIKGTVPRGDYHGVRFTLGVPETLNHNDLTTAPAPLNDTGLFWSWRFGYLFTRIEGRTTGLSQGHVMHLGSTDCAPPPEGQTSGTAGCTNNNRPEVKLDDFNLATGKVVMDLGAFFSASNLDVNATGTAEGCMSSQGDSDCAPLFERLGLGFGAQAANPAAQSFIRAE</sequence>
<name>A0A3A8HNM4_9BACT</name>